<keyword evidence="1" id="KW-0597">Phosphoprotein</keyword>
<reference evidence="3" key="1">
    <citation type="submission" date="2023-03" db="EMBL/GenBank/DDBJ databases">
        <title>Actinorhabdospora filicis NBRC 111898.</title>
        <authorList>
            <person name="Ichikawa N."/>
            <person name="Sato H."/>
            <person name="Tonouchi N."/>
        </authorList>
    </citation>
    <scope>NUCLEOTIDE SEQUENCE</scope>
    <source>
        <strain evidence="3">NBRC 111898</strain>
    </source>
</reference>
<dbReference type="Proteomes" id="UP001165079">
    <property type="component" value="Unassembled WGS sequence"/>
</dbReference>
<dbReference type="PROSITE" id="PS50006">
    <property type="entry name" value="FHA_DOMAIN"/>
    <property type="match status" value="1"/>
</dbReference>
<sequence>MDAKPFAPRVLPASTPGLATGAPLAAPPGTIFVMSARGGYAVPPRPFTLHFGRGDGDVHIVIGADDPYVSRQHGVLICDGRDWWIQNKGRLPIQVPNGPLLLSGHDTLIAPGYTPMTINSVRNRSHVLEVRVNAFDPAVRAVRPTSKTKPLDVHELSRTEHLVLTVLAQRYLLAERYPQPLSWKQAALTLGQVPGQREWTPKAVEHVVSAVRKRLAAGEAPVPGILRDREMAEPVGNTLNHNLIMALLKSSTLMPEDLGLLGEPR</sequence>
<dbReference type="RefSeq" id="WP_285663278.1">
    <property type="nucleotide sequence ID" value="NZ_BSTX01000002.1"/>
</dbReference>
<protein>
    <recommendedName>
        <fullName evidence="2">FHA domain-containing protein</fullName>
    </recommendedName>
</protein>
<gene>
    <name evidence="3" type="ORF">Afil01_29120</name>
</gene>
<dbReference type="EMBL" id="BSTX01000002">
    <property type="protein sequence ID" value="GLZ78105.1"/>
    <property type="molecule type" value="Genomic_DNA"/>
</dbReference>
<dbReference type="Gene3D" id="2.60.200.20">
    <property type="match status" value="1"/>
</dbReference>
<evidence type="ECO:0000313" key="3">
    <source>
        <dbReference type="EMBL" id="GLZ78105.1"/>
    </source>
</evidence>
<keyword evidence="4" id="KW-1185">Reference proteome</keyword>
<proteinExistence type="predicted"/>
<feature type="domain" description="FHA" evidence="2">
    <location>
        <begin position="49"/>
        <end position="101"/>
    </location>
</feature>
<evidence type="ECO:0000259" key="2">
    <source>
        <dbReference type="PROSITE" id="PS50006"/>
    </source>
</evidence>
<comment type="caution">
    <text evidence="3">The sequence shown here is derived from an EMBL/GenBank/DDBJ whole genome shotgun (WGS) entry which is preliminary data.</text>
</comment>
<name>A0A9W6SLH5_9ACTN</name>
<accession>A0A9W6SLH5</accession>
<dbReference type="InterPro" id="IPR000253">
    <property type="entry name" value="FHA_dom"/>
</dbReference>
<dbReference type="InterPro" id="IPR008984">
    <property type="entry name" value="SMAD_FHA_dom_sf"/>
</dbReference>
<evidence type="ECO:0000256" key="1">
    <source>
        <dbReference type="ARBA" id="ARBA00022553"/>
    </source>
</evidence>
<dbReference type="AlphaFoldDB" id="A0A9W6SLH5"/>
<dbReference type="SUPFAM" id="SSF49879">
    <property type="entry name" value="SMAD/FHA domain"/>
    <property type="match status" value="1"/>
</dbReference>
<organism evidence="3 4">
    <name type="scientific">Actinorhabdospora filicis</name>
    <dbReference type="NCBI Taxonomy" id="1785913"/>
    <lineage>
        <taxon>Bacteria</taxon>
        <taxon>Bacillati</taxon>
        <taxon>Actinomycetota</taxon>
        <taxon>Actinomycetes</taxon>
        <taxon>Micromonosporales</taxon>
        <taxon>Micromonosporaceae</taxon>
        <taxon>Actinorhabdospora</taxon>
    </lineage>
</organism>
<evidence type="ECO:0000313" key="4">
    <source>
        <dbReference type="Proteomes" id="UP001165079"/>
    </source>
</evidence>
<dbReference type="CDD" id="cd00060">
    <property type="entry name" value="FHA"/>
    <property type="match status" value="1"/>
</dbReference>